<evidence type="ECO:0000256" key="2">
    <source>
        <dbReference type="ARBA" id="ARBA00019841"/>
    </source>
</evidence>
<dbReference type="PANTHER" id="PTHR30255">
    <property type="entry name" value="SINGLE-STRANDED-DNA-SPECIFIC EXONUCLEASE RECJ"/>
    <property type="match status" value="1"/>
</dbReference>
<evidence type="ECO:0000256" key="1">
    <source>
        <dbReference type="ARBA" id="ARBA00005915"/>
    </source>
</evidence>
<dbReference type="NCBIfam" id="TIGR00644">
    <property type="entry name" value="recJ"/>
    <property type="match status" value="1"/>
</dbReference>
<dbReference type="GO" id="GO:0008409">
    <property type="term" value="F:5'-3' exonuclease activity"/>
    <property type="evidence" value="ECO:0007669"/>
    <property type="project" value="InterPro"/>
</dbReference>
<dbReference type="InterPro" id="IPR003156">
    <property type="entry name" value="DHHA1_dom"/>
</dbReference>
<comment type="caution">
    <text evidence="9">The sequence shown here is derived from an EMBL/GenBank/DDBJ whole genome shotgun (WGS) entry which is preliminary data.</text>
</comment>
<dbReference type="InterPro" id="IPR004610">
    <property type="entry name" value="RecJ"/>
</dbReference>
<reference evidence="9 10" key="1">
    <citation type="submission" date="2014-12" db="EMBL/GenBank/DDBJ databases">
        <title>Genomes of Geoalkalibacter ferrihydriticus and Geoalkalibacter subterraneus, two haloalkaliphilic metal-reducing members of the Geobacteraceae.</title>
        <authorList>
            <person name="Badalamenti J.P."/>
            <person name="Torres C.I."/>
            <person name="Krajmalnik-Brown R."/>
            <person name="Bond D.R."/>
        </authorList>
    </citation>
    <scope>NUCLEOTIDE SEQUENCE [LARGE SCALE GENOMIC DNA]</scope>
    <source>
        <strain evidence="9 10">DSM 17813</strain>
    </source>
</reference>
<feature type="domain" description="RecJ OB" evidence="8">
    <location>
        <begin position="467"/>
        <end position="568"/>
    </location>
</feature>
<dbReference type="PANTHER" id="PTHR30255:SF2">
    <property type="entry name" value="SINGLE-STRANDED-DNA-SPECIFIC EXONUCLEASE RECJ"/>
    <property type="match status" value="1"/>
</dbReference>
<dbReference type="RefSeq" id="WP_040099323.1">
    <property type="nucleotide sequence ID" value="NZ_JWJD01000003.1"/>
</dbReference>
<dbReference type="GO" id="GO:0006281">
    <property type="term" value="P:DNA repair"/>
    <property type="evidence" value="ECO:0007669"/>
    <property type="project" value="InterPro"/>
</dbReference>
<protein>
    <recommendedName>
        <fullName evidence="2">Single-stranded-DNA-specific exonuclease RecJ</fullName>
    </recommendedName>
</protein>
<dbReference type="InterPro" id="IPR051673">
    <property type="entry name" value="SSDNA_exonuclease_RecJ"/>
</dbReference>
<dbReference type="InterPro" id="IPR038763">
    <property type="entry name" value="DHH_sf"/>
</dbReference>
<name>A0A0C2EDG3_9BACT</name>
<feature type="domain" description="DHHA1" evidence="7">
    <location>
        <begin position="362"/>
        <end position="451"/>
    </location>
</feature>
<sequence>MDPVSLRRWLPRRSDCTPLQVANLAAELNLSSLCARVLAGRGLTDPAQAQGFLEARLAALPDPSLLSNMDLAAERLAHAVREQQKVTVHGDYDVDGISGAALLVESLGAMGAQVDFHIPLRLRDGYGLSADALRAAHAQGKNLVVSVDCGISAHEEADLARELGLDLIITDHHQPPNALPRAFALVNPHLPGDAFPDKQLAGVGVAFFLALAVRRQLRAQGWFSLRPEPDLRQVLDLVALGSIADIVPLTGVNRILTRAGLELMAQDRRPGLAALRQVAAVREMNCGAVGFQLAPRLNAAGRLDDAALAVRLLLTADVQEAQGIARQLDECNRERQGIETETFAQALERLTALDQPQRRSIVLADERWHPGVIGIVASRMVERFHRPAVLIALDQGRGKGSGRSIRGFHLHRALVECSARLQGYGGHEYAAGLTLAEDQVESFAAQFENLAQDRLGEEDLIPQLLHDGEVDLTAFAQQDVAELASLAPFGPGNAEPLFCVRNAEFHQPRCVGRDHLQFQLRQGSLRLPCIAFGVASRWEGITGRVDALCTPQINNWRGRESVQLRVRDLRKIL</sequence>
<accession>A0A0C2EDG3</accession>
<dbReference type="Pfam" id="PF01368">
    <property type="entry name" value="DHH"/>
    <property type="match status" value="1"/>
</dbReference>
<evidence type="ECO:0000256" key="5">
    <source>
        <dbReference type="ARBA" id="ARBA00022839"/>
    </source>
</evidence>
<dbReference type="Gene3D" id="3.90.1640.30">
    <property type="match status" value="1"/>
</dbReference>
<evidence type="ECO:0000259" key="8">
    <source>
        <dbReference type="Pfam" id="PF17768"/>
    </source>
</evidence>
<dbReference type="Gene3D" id="3.10.310.30">
    <property type="match status" value="1"/>
</dbReference>
<feature type="domain" description="DDH" evidence="6">
    <location>
        <begin position="85"/>
        <end position="241"/>
    </location>
</feature>
<organism evidence="9 10">
    <name type="scientific">Geoalkalibacter ferrihydriticus DSM 17813</name>
    <dbReference type="NCBI Taxonomy" id="1121915"/>
    <lineage>
        <taxon>Bacteria</taxon>
        <taxon>Pseudomonadati</taxon>
        <taxon>Thermodesulfobacteriota</taxon>
        <taxon>Desulfuromonadia</taxon>
        <taxon>Desulfuromonadales</taxon>
        <taxon>Geoalkalibacteraceae</taxon>
        <taxon>Geoalkalibacter</taxon>
    </lineage>
</organism>
<dbReference type="EMBL" id="JWJD01000003">
    <property type="protein sequence ID" value="KIH76618.1"/>
    <property type="molecule type" value="Genomic_DNA"/>
</dbReference>
<evidence type="ECO:0000313" key="10">
    <source>
        <dbReference type="Proteomes" id="UP000035068"/>
    </source>
</evidence>
<dbReference type="AlphaFoldDB" id="A0A0C2EDG3"/>
<dbReference type="Proteomes" id="UP000035068">
    <property type="component" value="Unassembled WGS sequence"/>
</dbReference>
<gene>
    <name evidence="9" type="ORF">GFER_10690</name>
</gene>
<evidence type="ECO:0000259" key="7">
    <source>
        <dbReference type="Pfam" id="PF02272"/>
    </source>
</evidence>
<dbReference type="InterPro" id="IPR041122">
    <property type="entry name" value="RecJ_OB"/>
</dbReference>
<dbReference type="Pfam" id="PF17768">
    <property type="entry name" value="RecJ_OB"/>
    <property type="match status" value="1"/>
</dbReference>
<keyword evidence="4" id="KW-0378">Hydrolase</keyword>
<keyword evidence="5" id="KW-0269">Exonuclease</keyword>
<proteinExistence type="inferred from homology"/>
<dbReference type="GO" id="GO:0003676">
    <property type="term" value="F:nucleic acid binding"/>
    <property type="evidence" value="ECO:0007669"/>
    <property type="project" value="InterPro"/>
</dbReference>
<dbReference type="Pfam" id="PF02272">
    <property type="entry name" value="DHHA1"/>
    <property type="match status" value="1"/>
</dbReference>
<evidence type="ECO:0000256" key="3">
    <source>
        <dbReference type="ARBA" id="ARBA00022722"/>
    </source>
</evidence>
<dbReference type="GO" id="GO:0006310">
    <property type="term" value="P:DNA recombination"/>
    <property type="evidence" value="ECO:0007669"/>
    <property type="project" value="InterPro"/>
</dbReference>
<evidence type="ECO:0000256" key="4">
    <source>
        <dbReference type="ARBA" id="ARBA00022801"/>
    </source>
</evidence>
<evidence type="ECO:0000259" key="6">
    <source>
        <dbReference type="Pfam" id="PF01368"/>
    </source>
</evidence>
<keyword evidence="3" id="KW-0540">Nuclease</keyword>
<comment type="similarity">
    <text evidence="1">Belongs to the RecJ family.</text>
</comment>
<evidence type="ECO:0000313" key="9">
    <source>
        <dbReference type="EMBL" id="KIH76618.1"/>
    </source>
</evidence>
<dbReference type="InterPro" id="IPR001667">
    <property type="entry name" value="DDH_dom"/>
</dbReference>
<keyword evidence="10" id="KW-1185">Reference proteome</keyword>
<dbReference type="SUPFAM" id="SSF64182">
    <property type="entry name" value="DHH phosphoesterases"/>
    <property type="match status" value="1"/>
</dbReference>